<dbReference type="InterPro" id="IPR029044">
    <property type="entry name" value="Nucleotide-diphossugar_trans"/>
</dbReference>
<dbReference type="AlphaFoldDB" id="A0AAU8LY37"/>
<protein>
    <submittedName>
        <fullName evidence="2">Glycosyltransferase family 2 protein</fullName>
        <ecNumber evidence="2">2.4.-.-</ecNumber>
    </submittedName>
</protein>
<evidence type="ECO:0000259" key="1">
    <source>
        <dbReference type="Pfam" id="PF00535"/>
    </source>
</evidence>
<dbReference type="CDD" id="cd00761">
    <property type="entry name" value="Glyco_tranf_GTA_type"/>
    <property type="match status" value="1"/>
</dbReference>
<reference evidence="2" key="2">
    <citation type="submission" date="2024-06" db="EMBL/GenBank/DDBJ databases">
        <authorList>
            <person name="Plum-Jensen L.E."/>
            <person name="Schramm A."/>
            <person name="Marshall I.P.G."/>
        </authorList>
    </citation>
    <scope>NUCLEOTIDE SEQUENCE</scope>
    <source>
        <strain evidence="2">Rat1</strain>
    </source>
</reference>
<dbReference type="InterPro" id="IPR050834">
    <property type="entry name" value="Glycosyltransf_2"/>
</dbReference>
<name>A0AAU8LY37_9BACT</name>
<keyword evidence="2" id="KW-0328">Glycosyltransferase</keyword>
<dbReference type="EMBL" id="CP159373">
    <property type="protein sequence ID" value="XCN73754.1"/>
    <property type="molecule type" value="Genomic_DNA"/>
</dbReference>
<feature type="domain" description="Glycosyltransferase 2-like" evidence="1">
    <location>
        <begin position="27"/>
        <end position="136"/>
    </location>
</feature>
<dbReference type="PANTHER" id="PTHR43685">
    <property type="entry name" value="GLYCOSYLTRANSFERASE"/>
    <property type="match status" value="1"/>
</dbReference>
<organism evidence="2">
    <name type="scientific">Candidatus Electrothrix aestuarii</name>
    <dbReference type="NCBI Taxonomy" id="3062594"/>
    <lineage>
        <taxon>Bacteria</taxon>
        <taxon>Pseudomonadati</taxon>
        <taxon>Thermodesulfobacteriota</taxon>
        <taxon>Desulfobulbia</taxon>
        <taxon>Desulfobulbales</taxon>
        <taxon>Desulfobulbaceae</taxon>
        <taxon>Candidatus Electrothrix</taxon>
    </lineage>
</organism>
<dbReference type="Gene3D" id="3.90.550.10">
    <property type="entry name" value="Spore Coat Polysaccharide Biosynthesis Protein SpsA, Chain A"/>
    <property type="match status" value="1"/>
</dbReference>
<sequence length="335" mass="38234">MQRDRREDIRTIGQSNSFPAAQTPELSVLIPTFNRYDALQRTLQGLEEQSAGKARYEIVVVDDGSNDRTAEVLEQFAAQTGLMFRYALLKENGGPARARNIGLSMIRGKAVFITGDDIEPSKTLIERHLSFHEQHPEKEKALLGYVSFPEALQPNPFMLWLATEGRAYFFNYAALTPGKEAGPIFFYTCNVSVKTSLLEQSGWFDESFPYASHEDLELGYRLAEQGMRLVYDPVAEGFHWHMLTVQGITRRVYLMGYSARLFWAKVKQADGVLKRGLRRLLVLFCSAPWGIWGWNWLRRQEGSGNKASPLQWRMLLFLSFFIGLADGYKGRDIRV</sequence>
<dbReference type="PANTHER" id="PTHR43685:SF3">
    <property type="entry name" value="SLR2126 PROTEIN"/>
    <property type="match status" value="1"/>
</dbReference>
<dbReference type="Pfam" id="PF00535">
    <property type="entry name" value="Glycos_transf_2"/>
    <property type="match status" value="1"/>
</dbReference>
<gene>
    <name evidence="2" type="ORF">Q3M24_03080</name>
</gene>
<dbReference type="GO" id="GO:0016757">
    <property type="term" value="F:glycosyltransferase activity"/>
    <property type="evidence" value="ECO:0007669"/>
    <property type="project" value="UniProtKB-KW"/>
</dbReference>
<dbReference type="KEGG" id="eaj:Q3M24_03080"/>
<dbReference type="SUPFAM" id="SSF53448">
    <property type="entry name" value="Nucleotide-diphospho-sugar transferases"/>
    <property type="match status" value="1"/>
</dbReference>
<evidence type="ECO:0000313" key="2">
    <source>
        <dbReference type="EMBL" id="XCN73754.1"/>
    </source>
</evidence>
<accession>A0AAU8LY37</accession>
<reference evidence="2" key="1">
    <citation type="journal article" date="2024" name="Syst. Appl. Microbiol.">
        <title>First single-strain enrichments of Electrothrix cable bacteria, description of E. aestuarii sp. nov. and E. rattekaaiensis sp. nov., and proposal of a cable bacteria taxonomy following the rules of the SeqCode.</title>
        <authorList>
            <person name="Plum-Jensen L.E."/>
            <person name="Schramm A."/>
            <person name="Marshall I.P.G."/>
        </authorList>
    </citation>
    <scope>NUCLEOTIDE SEQUENCE</scope>
    <source>
        <strain evidence="2">Rat1</strain>
    </source>
</reference>
<dbReference type="EC" id="2.4.-.-" evidence="2"/>
<dbReference type="InterPro" id="IPR001173">
    <property type="entry name" value="Glyco_trans_2-like"/>
</dbReference>
<keyword evidence="2" id="KW-0808">Transferase</keyword>
<proteinExistence type="predicted"/>